<accession>A0ABT2ZJW2</accession>
<evidence type="ECO:0000313" key="3">
    <source>
        <dbReference type="EMBL" id="MCV2871400.1"/>
    </source>
</evidence>
<dbReference type="Pfam" id="PF09834">
    <property type="entry name" value="DUF2061"/>
    <property type="match status" value="1"/>
</dbReference>
<keyword evidence="1" id="KW-0812">Transmembrane</keyword>
<protein>
    <submittedName>
        <fullName evidence="3">DUF2061 domain-containing protein</fullName>
    </submittedName>
</protein>
<evidence type="ECO:0000259" key="2">
    <source>
        <dbReference type="Pfam" id="PF09834"/>
    </source>
</evidence>
<dbReference type="EMBL" id="JAOWKZ010000001">
    <property type="protein sequence ID" value="MCV2871400.1"/>
    <property type="molecule type" value="Genomic_DNA"/>
</dbReference>
<feature type="transmembrane region" description="Helical" evidence="1">
    <location>
        <begin position="35"/>
        <end position="54"/>
    </location>
</feature>
<name>A0ABT2ZJW2_9RHOB</name>
<feature type="transmembrane region" description="Helical" evidence="1">
    <location>
        <begin position="12"/>
        <end position="29"/>
    </location>
</feature>
<dbReference type="Proteomes" id="UP001652564">
    <property type="component" value="Unassembled WGS sequence"/>
</dbReference>
<reference evidence="3 4" key="1">
    <citation type="submission" date="2022-10" db="EMBL/GenBank/DDBJ databases">
        <title>Defluviimonas sp. nov., isolated from ocean surface sediments.</title>
        <authorList>
            <person name="He W."/>
            <person name="Wang L."/>
            <person name="Zhang D.-F."/>
        </authorList>
    </citation>
    <scope>NUCLEOTIDE SEQUENCE [LARGE SCALE GENOMIC DNA]</scope>
    <source>
        <strain evidence="3 4">WL0050</strain>
    </source>
</reference>
<dbReference type="InterPro" id="IPR018638">
    <property type="entry name" value="DUF2061_membrane"/>
</dbReference>
<keyword evidence="1" id="KW-1133">Transmembrane helix</keyword>
<organism evidence="3 4">
    <name type="scientific">Albidovulum litorale</name>
    <dbReference type="NCBI Taxonomy" id="2984134"/>
    <lineage>
        <taxon>Bacteria</taxon>
        <taxon>Pseudomonadati</taxon>
        <taxon>Pseudomonadota</taxon>
        <taxon>Alphaproteobacteria</taxon>
        <taxon>Rhodobacterales</taxon>
        <taxon>Paracoccaceae</taxon>
        <taxon>Albidovulum</taxon>
    </lineage>
</organism>
<proteinExistence type="predicted"/>
<evidence type="ECO:0000256" key="1">
    <source>
        <dbReference type="SAM" id="Phobius"/>
    </source>
</evidence>
<feature type="domain" description="DUF2061" evidence="2">
    <location>
        <begin position="9"/>
        <end position="59"/>
    </location>
</feature>
<comment type="caution">
    <text evidence="3">The sequence shown here is derived from an EMBL/GenBank/DDBJ whole genome shotgun (WGS) entry which is preliminary data.</text>
</comment>
<evidence type="ECO:0000313" key="4">
    <source>
        <dbReference type="Proteomes" id="UP001652564"/>
    </source>
</evidence>
<sequence>MDTRKRTFLKAILWNLLGLASMALVGFLMTGSAALGGGMAVANTLIGLTCYIVYERVWSRISWGRIGGGHV</sequence>
<keyword evidence="1" id="KW-0472">Membrane</keyword>
<dbReference type="RefSeq" id="WP_263738572.1">
    <property type="nucleotide sequence ID" value="NZ_JAOWKZ010000001.1"/>
</dbReference>
<gene>
    <name evidence="3" type="ORF">OEZ71_03730</name>
</gene>
<keyword evidence="4" id="KW-1185">Reference proteome</keyword>